<dbReference type="EMBL" id="PQFF01000240">
    <property type="protein sequence ID" value="RHZ71088.1"/>
    <property type="molecule type" value="Genomic_DNA"/>
</dbReference>
<evidence type="ECO:0000313" key="2">
    <source>
        <dbReference type="EMBL" id="RHZ71088.1"/>
    </source>
</evidence>
<feature type="compositionally biased region" description="Polar residues" evidence="1">
    <location>
        <begin position="116"/>
        <end position="144"/>
    </location>
</feature>
<feature type="compositionally biased region" description="Low complexity" evidence="1">
    <location>
        <begin position="83"/>
        <end position="107"/>
    </location>
</feature>
<gene>
    <name evidence="2" type="ORF">Glove_262g71</name>
</gene>
<feature type="compositionally biased region" description="Polar residues" evidence="1">
    <location>
        <begin position="56"/>
        <end position="74"/>
    </location>
</feature>
<proteinExistence type="predicted"/>
<feature type="compositionally biased region" description="Low complexity" evidence="1">
    <location>
        <begin position="32"/>
        <end position="47"/>
    </location>
</feature>
<dbReference type="Proteomes" id="UP000266861">
    <property type="component" value="Unassembled WGS sequence"/>
</dbReference>
<organism evidence="2 3">
    <name type="scientific">Diversispora epigaea</name>
    <dbReference type="NCBI Taxonomy" id="1348612"/>
    <lineage>
        <taxon>Eukaryota</taxon>
        <taxon>Fungi</taxon>
        <taxon>Fungi incertae sedis</taxon>
        <taxon>Mucoromycota</taxon>
        <taxon>Glomeromycotina</taxon>
        <taxon>Glomeromycetes</taxon>
        <taxon>Diversisporales</taxon>
        <taxon>Diversisporaceae</taxon>
        <taxon>Diversispora</taxon>
    </lineage>
</organism>
<protein>
    <submittedName>
        <fullName evidence="2">Uncharacterized protein</fullName>
    </submittedName>
</protein>
<keyword evidence="3" id="KW-1185">Reference proteome</keyword>
<comment type="caution">
    <text evidence="2">The sequence shown here is derived from an EMBL/GenBank/DDBJ whole genome shotgun (WGS) entry which is preliminary data.</text>
</comment>
<sequence length="257" mass="29610">MTSREFPAELRKFSKNLHGNFFTDQQQTTSQPPLNTLLPPRSPPLLLQNRIRDTSSKSSNFSQTRPVSHSNTPDSIARHHFYQQQQQTTSQPPLNTLLPPRSPPLLLQNRIRDTSSKSSNFSQTRPVSHSNTPDSIATSTNNNQEAKELNKEEPPEENIPIDAYNDINFCQFLNYINLLNELNNNPVLEVNNHLNNNLKNSNKEMATFLNDDRKVAVFGTYLRKESREWHDKWVEANLEYNWNQLSIAFTAKYCNNG</sequence>
<name>A0A397I9Y2_9GLOM</name>
<reference evidence="2 3" key="1">
    <citation type="submission" date="2018-08" db="EMBL/GenBank/DDBJ databases">
        <title>Genome and evolution of the arbuscular mycorrhizal fungus Diversispora epigaea (formerly Glomus versiforme) and its bacterial endosymbionts.</title>
        <authorList>
            <person name="Sun X."/>
            <person name="Fei Z."/>
            <person name="Harrison M."/>
        </authorList>
    </citation>
    <scope>NUCLEOTIDE SEQUENCE [LARGE SCALE GENOMIC DNA]</scope>
    <source>
        <strain evidence="2 3">IT104</strain>
    </source>
</reference>
<accession>A0A397I9Y2</accession>
<evidence type="ECO:0000313" key="3">
    <source>
        <dbReference type="Proteomes" id="UP000266861"/>
    </source>
</evidence>
<feature type="region of interest" description="Disordered" evidence="1">
    <location>
        <begin position="23"/>
        <end position="158"/>
    </location>
</feature>
<dbReference type="OrthoDB" id="2447046at2759"/>
<dbReference type="AlphaFoldDB" id="A0A397I9Y2"/>
<evidence type="ECO:0000256" key="1">
    <source>
        <dbReference type="SAM" id="MobiDB-lite"/>
    </source>
</evidence>